<dbReference type="InterPro" id="IPR007695">
    <property type="entry name" value="DNA_mismatch_repair_MutS-lik_N"/>
</dbReference>
<evidence type="ECO:0000256" key="8">
    <source>
        <dbReference type="ARBA" id="ARBA00024647"/>
    </source>
</evidence>
<dbReference type="SMART" id="SM00533">
    <property type="entry name" value="MUTSd"/>
    <property type="match status" value="1"/>
</dbReference>
<dbReference type="InterPro" id="IPR007861">
    <property type="entry name" value="DNA_mismatch_repair_MutS_clamp"/>
</dbReference>
<evidence type="ECO:0000256" key="11">
    <source>
        <dbReference type="SAM" id="MobiDB-lite"/>
    </source>
</evidence>
<dbReference type="AlphaFoldDB" id="A0A0E1W2J2"/>
<dbReference type="InterPro" id="IPR027417">
    <property type="entry name" value="P-loop_NTPase"/>
</dbReference>
<dbReference type="EMBL" id="CM000832">
    <property type="protein sequence ID" value="EET07435.1"/>
    <property type="molecule type" value="Genomic_DNA"/>
</dbReference>
<sequence length="938" mass="101713">MGRKAIDNGLDTCESRPNRHIGRPASFARRPDKVNSHPIPYTQTDIRTMATQIDASSEAAAATAAAQHTPMMQQYLRIKSEHPDTLVFYRMGDFYELFFEDAEKAARLLDLTLTQRGASAGTPIKMAGVPHHAVEQYLAKLVKFGESAAICEQIGDPATSKGPVERKVVRVVTPGTLTDAALLSDKSDVFLLALCVGHNKRGVASNIGLAWLNLASGALRLAELAPDQLGAALERIRPAEILAADGTIESVPAGMGAITRVPAWHFDIASGTQRLCDQLEVASLDGFGAQALTSANGAAGALLIYAAATQGQQLRHVRSLKVENESEYIGLDPSTRRNLELTETLRGTESPTLYSLLDTCCTAMGSRLLRHWLHHPPRASVAAQARHQAIGALLDAPPNAGLDSLRSALRQIADVERITGRLALLSARPRDLSSLRDTFAALPALRERVAEIASNAAALGRLEAALEPPPGCLDLLTRAIAAEPAAMVRDGGVIARGYDAELDELRDISENCGQFLIDLETRERARTGISNLRVEYNKVHGFYIEVTRGQTDKVPDDYRRRQTLKNAERYITPELKTFEDKALSAQERALARERALYDGVLQALLPHIEGCQRVASGLAELDLLAAFAERARTLDWVAPEFTDEIGIEIDQGRHPVVEAQVEQFIANDCALNPERKLLLITGPNMGGKSTFMRQTALIALMAYVGSYVPAKAARFGPIDRIFTRIGAADDLAGGRSTFMVEMTEAAAILNDATPHSLVLMDEIGRGTSTFDGLALAWAIARHLLSHNRCYTLFATHYFELTQLPVEFPQAANVHLSAVEHGHGIVFLHAVEEGPANQSYGLQVAQLAGVPAPVIRAARKHLAHLEQQSAAQATPQLDLFAAPPVVDEPECNEPPAATPHPALERLLELDPDDLKPRDALDLLYELHTLARSGPADAQR</sequence>
<evidence type="ECO:0000259" key="12">
    <source>
        <dbReference type="PROSITE" id="PS00486"/>
    </source>
</evidence>
<dbReference type="SUPFAM" id="SSF52540">
    <property type="entry name" value="P-loop containing nucleoside triphosphate hydrolases"/>
    <property type="match status" value="1"/>
</dbReference>
<accession>A0A0E1W2J2</accession>
<dbReference type="InterPro" id="IPR045076">
    <property type="entry name" value="MutS"/>
</dbReference>
<evidence type="ECO:0000256" key="9">
    <source>
        <dbReference type="HAMAP-Rule" id="MF_00096"/>
    </source>
</evidence>
<proteinExistence type="inferred from homology"/>
<dbReference type="FunFam" id="3.40.1170.10:FF:000001">
    <property type="entry name" value="DNA mismatch repair protein MutS"/>
    <property type="match status" value="1"/>
</dbReference>
<dbReference type="InterPro" id="IPR017261">
    <property type="entry name" value="DNA_mismatch_repair_MutS/MSH"/>
</dbReference>
<dbReference type="GO" id="GO:0030983">
    <property type="term" value="F:mismatched DNA binding"/>
    <property type="evidence" value="ECO:0007669"/>
    <property type="project" value="InterPro"/>
</dbReference>
<feature type="binding site" evidence="9">
    <location>
        <begin position="682"/>
        <end position="689"/>
    </location>
    <ligand>
        <name>ATP</name>
        <dbReference type="ChEBI" id="CHEBI:30616"/>
    </ligand>
</feature>
<dbReference type="HOGENOM" id="CLU_002472_4_0_4"/>
<evidence type="ECO:0000256" key="10">
    <source>
        <dbReference type="RuleBase" id="RU003756"/>
    </source>
</evidence>
<evidence type="ECO:0000256" key="4">
    <source>
        <dbReference type="ARBA" id="ARBA00022763"/>
    </source>
</evidence>
<keyword evidence="5 9" id="KW-0067">ATP-binding</keyword>
<dbReference type="GO" id="GO:0005829">
    <property type="term" value="C:cytosol"/>
    <property type="evidence" value="ECO:0007669"/>
    <property type="project" value="TreeGrafter"/>
</dbReference>
<dbReference type="HAMAP" id="MF_00096">
    <property type="entry name" value="MutS"/>
    <property type="match status" value="1"/>
</dbReference>
<evidence type="ECO:0000256" key="2">
    <source>
        <dbReference type="ARBA" id="ARBA00021982"/>
    </source>
</evidence>
<feature type="region of interest" description="Disordered" evidence="11">
    <location>
        <begin position="1"/>
        <end position="38"/>
    </location>
</feature>
<dbReference type="Gene3D" id="3.40.50.300">
    <property type="entry name" value="P-loop containing nucleotide triphosphate hydrolases"/>
    <property type="match status" value="1"/>
</dbReference>
<dbReference type="InterPro" id="IPR007860">
    <property type="entry name" value="DNA_mmatch_repair_MutS_con_dom"/>
</dbReference>
<reference evidence="13" key="1">
    <citation type="submission" date="2009-05" db="EMBL/GenBank/DDBJ databases">
        <authorList>
            <person name="Harkins D.M."/>
            <person name="DeShazer D."/>
            <person name="Woods D.E."/>
            <person name="Brinkac L.M."/>
            <person name="Brown K.A."/>
            <person name="Hung G.C."/>
            <person name="Tuanyok A."/>
            <person name="Zhang B."/>
            <person name="Nierman W.C."/>
        </authorList>
    </citation>
    <scope>NUCLEOTIDE SEQUENCE [LARGE SCALE GENOMIC DNA]</scope>
    <source>
        <strain evidence="13">1710a</strain>
    </source>
</reference>
<evidence type="ECO:0000256" key="3">
    <source>
        <dbReference type="ARBA" id="ARBA00022741"/>
    </source>
</evidence>
<protein>
    <recommendedName>
        <fullName evidence="2 9">DNA mismatch repair protein MutS</fullName>
    </recommendedName>
</protein>
<dbReference type="Pfam" id="PF01624">
    <property type="entry name" value="MutS_I"/>
    <property type="match status" value="1"/>
</dbReference>
<dbReference type="InterPro" id="IPR007696">
    <property type="entry name" value="DNA_mismatch_repair_MutS_core"/>
</dbReference>
<comment type="function">
    <text evidence="8 9">This protein is involved in the repair of mismatches in DNA. It is possible that it carries out the mismatch recognition step. This protein has a weak ATPase activity.</text>
</comment>
<dbReference type="Pfam" id="PF05188">
    <property type="entry name" value="MutS_II"/>
    <property type="match status" value="1"/>
</dbReference>
<name>A0A0E1W2J2_BURPE</name>
<organism evidence="13">
    <name type="scientific">Burkholderia pseudomallei 1710a</name>
    <dbReference type="NCBI Taxonomy" id="320371"/>
    <lineage>
        <taxon>Bacteria</taxon>
        <taxon>Pseudomonadati</taxon>
        <taxon>Pseudomonadota</taxon>
        <taxon>Betaproteobacteria</taxon>
        <taxon>Burkholderiales</taxon>
        <taxon>Burkholderiaceae</taxon>
        <taxon>Burkholderia</taxon>
        <taxon>pseudomallei group</taxon>
    </lineage>
</organism>
<keyword evidence="7 9" id="KW-0234">DNA repair</keyword>
<dbReference type="Proteomes" id="UP000001812">
    <property type="component" value="Chromosome I"/>
</dbReference>
<dbReference type="InterPro" id="IPR005748">
    <property type="entry name" value="DNA_mismatch_repair_MutS"/>
</dbReference>
<dbReference type="Gene3D" id="3.30.420.110">
    <property type="entry name" value="MutS, connector domain"/>
    <property type="match status" value="1"/>
</dbReference>
<dbReference type="Pfam" id="PF00488">
    <property type="entry name" value="MutS_V"/>
    <property type="match status" value="1"/>
</dbReference>
<dbReference type="Pfam" id="PF05190">
    <property type="entry name" value="MutS_IV"/>
    <property type="match status" value="1"/>
</dbReference>
<dbReference type="PANTHER" id="PTHR11361:SF34">
    <property type="entry name" value="DNA MISMATCH REPAIR PROTEIN MSH1, MITOCHONDRIAL"/>
    <property type="match status" value="1"/>
</dbReference>
<evidence type="ECO:0000256" key="7">
    <source>
        <dbReference type="ARBA" id="ARBA00023204"/>
    </source>
</evidence>
<keyword evidence="4 9" id="KW-0227">DNA damage</keyword>
<dbReference type="InterPro" id="IPR000432">
    <property type="entry name" value="DNA_mismatch_repair_MutS_C"/>
</dbReference>
<dbReference type="GO" id="GO:0140664">
    <property type="term" value="F:ATP-dependent DNA damage sensor activity"/>
    <property type="evidence" value="ECO:0007669"/>
    <property type="project" value="InterPro"/>
</dbReference>
<gene>
    <name evidence="9 13" type="primary">mutS</name>
    <name evidence="13" type="ORF">BURPS1710A_3114</name>
</gene>
<dbReference type="SUPFAM" id="SSF53150">
    <property type="entry name" value="DNA repair protein MutS, domain II"/>
    <property type="match status" value="1"/>
</dbReference>
<evidence type="ECO:0000256" key="1">
    <source>
        <dbReference type="ARBA" id="ARBA00006271"/>
    </source>
</evidence>
<dbReference type="PIRSF" id="PIRSF037677">
    <property type="entry name" value="DNA_mis_repair_Msh6"/>
    <property type="match status" value="1"/>
</dbReference>
<evidence type="ECO:0000313" key="13">
    <source>
        <dbReference type="EMBL" id="EET07435.1"/>
    </source>
</evidence>
<dbReference type="Gene3D" id="6.10.140.430">
    <property type="match status" value="1"/>
</dbReference>
<dbReference type="SUPFAM" id="SSF48334">
    <property type="entry name" value="DNA repair protein MutS, domain III"/>
    <property type="match status" value="1"/>
</dbReference>
<evidence type="ECO:0000256" key="6">
    <source>
        <dbReference type="ARBA" id="ARBA00023125"/>
    </source>
</evidence>
<keyword evidence="6 9" id="KW-0238">DNA-binding</keyword>
<dbReference type="GO" id="GO:0003684">
    <property type="term" value="F:damaged DNA binding"/>
    <property type="evidence" value="ECO:0007669"/>
    <property type="project" value="UniProtKB-UniRule"/>
</dbReference>
<dbReference type="InterPro" id="IPR036678">
    <property type="entry name" value="MutS_con_dom_sf"/>
</dbReference>
<dbReference type="InterPro" id="IPR036187">
    <property type="entry name" value="DNA_mismatch_repair_MutS_sf"/>
</dbReference>
<dbReference type="GO" id="GO:0006298">
    <property type="term" value="P:mismatch repair"/>
    <property type="evidence" value="ECO:0007669"/>
    <property type="project" value="UniProtKB-UniRule"/>
</dbReference>
<keyword evidence="3 9" id="KW-0547">Nucleotide-binding</keyword>
<dbReference type="PROSITE" id="PS00486">
    <property type="entry name" value="DNA_MISMATCH_REPAIR_2"/>
    <property type="match status" value="1"/>
</dbReference>
<dbReference type="FunFam" id="3.40.50.300:FF:000870">
    <property type="entry name" value="MutS protein homolog 4"/>
    <property type="match status" value="1"/>
</dbReference>
<evidence type="ECO:0000256" key="5">
    <source>
        <dbReference type="ARBA" id="ARBA00022840"/>
    </source>
</evidence>
<dbReference type="PANTHER" id="PTHR11361">
    <property type="entry name" value="DNA MISMATCH REPAIR PROTEIN MUTS FAMILY MEMBER"/>
    <property type="match status" value="1"/>
</dbReference>
<dbReference type="NCBIfam" id="TIGR01070">
    <property type="entry name" value="mutS1"/>
    <property type="match status" value="1"/>
</dbReference>
<feature type="domain" description="DNA mismatch repair proteins mutS family" evidence="12">
    <location>
        <begin position="756"/>
        <end position="772"/>
    </location>
</feature>
<dbReference type="CDD" id="cd03284">
    <property type="entry name" value="ABC_MutS1"/>
    <property type="match status" value="1"/>
</dbReference>
<dbReference type="SUPFAM" id="SSF55271">
    <property type="entry name" value="DNA repair protein MutS, domain I"/>
    <property type="match status" value="1"/>
</dbReference>
<dbReference type="NCBIfam" id="NF003810">
    <property type="entry name" value="PRK05399.1"/>
    <property type="match status" value="1"/>
</dbReference>
<dbReference type="Pfam" id="PF05192">
    <property type="entry name" value="MutS_III"/>
    <property type="match status" value="1"/>
</dbReference>
<dbReference type="GO" id="GO:0005524">
    <property type="term" value="F:ATP binding"/>
    <property type="evidence" value="ECO:0007669"/>
    <property type="project" value="UniProtKB-UniRule"/>
</dbReference>
<dbReference type="InterPro" id="IPR016151">
    <property type="entry name" value="DNA_mismatch_repair_MutS_N"/>
</dbReference>
<dbReference type="Gene3D" id="3.40.1170.10">
    <property type="entry name" value="DNA repair protein MutS, domain I"/>
    <property type="match status" value="1"/>
</dbReference>
<dbReference type="SMART" id="SM00534">
    <property type="entry name" value="MUTSac"/>
    <property type="match status" value="1"/>
</dbReference>
<comment type="similarity">
    <text evidence="1 9 10">Belongs to the DNA mismatch repair MutS family.</text>
</comment>
<dbReference type="Gene3D" id="1.10.1420.10">
    <property type="match status" value="2"/>
</dbReference>